<dbReference type="RefSeq" id="WP_269309747.1">
    <property type="nucleotide sequence ID" value="NZ_CP098242.1"/>
</dbReference>
<evidence type="ECO:0000313" key="12">
    <source>
        <dbReference type="Proteomes" id="UP001156215"/>
    </source>
</evidence>
<dbReference type="InterPro" id="IPR033756">
    <property type="entry name" value="YlxH/NBP35"/>
</dbReference>
<keyword evidence="3 9" id="KW-0479">Metal-binding</keyword>
<dbReference type="Pfam" id="PF01883">
    <property type="entry name" value="FeS_assembly_P"/>
    <property type="match status" value="1"/>
</dbReference>
<protein>
    <recommendedName>
        <fullName evidence="9">Iron-sulfur cluster carrier protein</fullName>
    </recommendedName>
</protein>
<comment type="function">
    <text evidence="9">Binds and transfers iron-sulfur (Fe-S) clusters to target apoproteins. Can hydrolyze ATP.</text>
</comment>
<organism evidence="11 12">
    <name type="scientific">Oxalobacter vibrioformis</name>
    <dbReference type="NCBI Taxonomy" id="933080"/>
    <lineage>
        <taxon>Bacteria</taxon>
        <taxon>Pseudomonadati</taxon>
        <taxon>Pseudomonadota</taxon>
        <taxon>Betaproteobacteria</taxon>
        <taxon>Burkholderiales</taxon>
        <taxon>Oxalobacteraceae</taxon>
        <taxon>Oxalobacter</taxon>
    </lineage>
</organism>
<reference evidence="11" key="1">
    <citation type="journal article" date="2022" name="Front. Microbiol.">
        <title>New perspectives on an old grouping: The genomic and phenotypic variability of Oxalobacter formigenes and the implications for calcium oxalate stone prevention.</title>
        <authorList>
            <person name="Chmiel J.A."/>
            <person name="Carr C."/>
            <person name="Stuivenberg G.A."/>
            <person name="Venema R."/>
            <person name="Chanyi R.M."/>
            <person name="Al K.F."/>
            <person name="Giguere D."/>
            <person name="Say H."/>
            <person name="Akouris P.P."/>
            <person name="Dominguez Romero S.A."/>
            <person name="Kwong A."/>
            <person name="Tai V."/>
            <person name="Koval S.F."/>
            <person name="Razvi H."/>
            <person name="Bjazevic J."/>
            <person name="Burton J.P."/>
        </authorList>
    </citation>
    <scope>NUCLEOTIDE SEQUENCE</scope>
    <source>
        <strain evidence="11">WoOx3</strain>
    </source>
</reference>
<evidence type="ECO:0000256" key="6">
    <source>
        <dbReference type="ARBA" id="ARBA00023004"/>
    </source>
</evidence>
<feature type="domain" description="MIP18 family-like" evidence="10">
    <location>
        <begin position="6"/>
        <end position="76"/>
    </location>
</feature>
<keyword evidence="12" id="KW-1185">Reference proteome</keyword>
<dbReference type="Gene3D" id="3.30.300.130">
    <property type="entry name" value="Fe-S cluster assembly (FSCA)"/>
    <property type="match status" value="1"/>
</dbReference>
<evidence type="ECO:0000313" key="11">
    <source>
        <dbReference type="EMBL" id="WAW10707.1"/>
    </source>
</evidence>
<evidence type="ECO:0000256" key="3">
    <source>
        <dbReference type="ARBA" id="ARBA00022723"/>
    </source>
</evidence>
<evidence type="ECO:0000256" key="9">
    <source>
        <dbReference type="HAMAP-Rule" id="MF_02040"/>
    </source>
</evidence>
<dbReference type="GO" id="GO:0046872">
    <property type="term" value="F:metal ion binding"/>
    <property type="evidence" value="ECO:0007669"/>
    <property type="project" value="UniProtKB-KW"/>
</dbReference>
<dbReference type="InterPro" id="IPR044304">
    <property type="entry name" value="NUBPL-like"/>
</dbReference>
<dbReference type="InterPro" id="IPR034904">
    <property type="entry name" value="FSCA_dom_sf"/>
</dbReference>
<keyword evidence="7 9" id="KW-0411">Iron-sulfur</keyword>
<dbReference type="SUPFAM" id="SSF52540">
    <property type="entry name" value="P-loop containing nucleoside triphosphate hydrolases"/>
    <property type="match status" value="1"/>
</dbReference>
<comment type="similarity">
    <text evidence="1">In the N-terminal section; belongs to the MIP18 family.</text>
</comment>
<evidence type="ECO:0000256" key="2">
    <source>
        <dbReference type="ARBA" id="ARBA00008205"/>
    </source>
</evidence>
<dbReference type="GO" id="GO:0005524">
    <property type="term" value="F:ATP binding"/>
    <property type="evidence" value="ECO:0007669"/>
    <property type="project" value="UniProtKB-UniRule"/>
</dbReference>
<keyword evidence="9" id="KW-0378">Hydrolase</keyword>
<dbReference type="NCBIfam" id="NF008669">
    <property type="entry name" value="PRK11670.1"/>
    <property type="match status" value="1"/>
</dbReference>
<dbReference type="EMBL" id="CP098242">
    <property type="protein sequence ID" value="WAW10707.1"/>
    <property type="molecule type" value="Genomic_DNA"/>
</dbReference>
<evidence type="ECO:0000256" key="7">
    <source>
        <dbReference type="ARBA" id="ARBA00023014"/>
    </source>
</evidence>
<name>A0A9E9P375_9BURK</name>
<dbReference type="HAMAP" id="MF_02040">
    <property type="entry name" value="Mrp_NBP35"/>
    <property type="match status" value="1"/>
</dbReference>
<dbReference type="FunFam" id="3.40.50.300:FF:000418">
    <property type="entry name" value="Iron-sulfur cluster carrier protein"/>
    <property type="match status" value="1"/>
</dbReference>
<evidence type="ECO:0000256" key="1">
    <source>
        <dbReference type="ARBA" id="ARBA00007352"/>
    </source>
</evidence>
<proteinExistence type="inferred from homology"/>
<gene>
    <name evidence="11" type="primary">apbC</name>
    <name evidence="11" type="ORF">NB640_03360</name>
</gene>
<evidence type="ECO:0000256" key="8">
    <source>
        <dbReference type="ARBA" id="ARBA00024036"/>
    </source>
</evidence>
<comment type="similarity">
    <text evidence="2">In the C-terminal section; belongs to the Mrp/NBP35 ATP-binding proteins family.</text>
</comment>
<dbReference type="InterPro" id="IPR002744">
    <property type="entry name" value="MIP18-like"/>
</dbReference>
<accession>A0A9E9P375</accession>
<dbReference type="GO" id="GO:0016887">
    <property type="term" value="F:ATP hydrolysis activity"/>
    <property type="evidence" value="ECO:0007669"/>
    <property type="project" value="UniProtKB-UniRule"/>
</dbReference>
<keyword evidence="6 9" id="KW-0408">Iron</keyword>
<dbReference type="SUPFAM" id="SSF117916">
    <property type="entry name" value="Fe-S cluster assembly (FSCA) domain-like"/>
    <property type="match status" value="1"/>
</dbReference>
<keyword evidence="4 9" id="KW-0547">Nucleotide-binding</keyword>
<dbReference type="InterPro" id="IPR000808">
    <property type="entry name" value="Mrp-like_CS"/>
</dbReference>
<feature type="binding site" evidence="9">
    <location>
        <begin position="106"/>
        <end position="113"/>
    </location>
    <ligand>
        <name>ATP</name>
        <dbReference type="ChEBI" id="CHEBI:30616"/>
    </ligand>
</feature>
<evidence type="ECO:0000256" key="4">
    <source>
        <dbReference type="ARBA" id="ARBA00022741"/>
    </source>
</evidence>
<dbReference type="CDD" id="cd02037">
    <property type="entry name" value="Mrp_NBP35"/>
    <property type="match status" value="1"/>
</dbReference>
<evidence type="ECO:0000259" key="10">
    <source>
        <dbReference type="Pfam" id="PF01883"/>
    </source>
</evidence>
<dbReference type="KEGG" id="ovb:NB640_03360"/>
<comment type="similarity">
    <text evidence="8 9">Belongs to the Mrp/NBP35 ATP-binding proteins family.</text>
</comment>
<dbReference type="GO" id="GO:0140663">
    <property type="term" value="F:ATP-dependent FeS chaperone activity"/>
    <property type="evidence" value="ECO:0007669"/>
    <property type="project" value="InterPro"/>
</dbReference>
<dbReference type="Pfam" id="PF10609">
    <property type="entry name" value="ParA"/>
    <property type="match status" value="1"/>
</dbReference>
<dbReference type="InterPro" id="IPR019591">
    <property type="entry name" value="Mrp/NBP35_ATP-bd"/>
</dbReference>
<keyword evidence="5 9" id="KW-0067">ATP-binding</keyword>
<dbReference type="PROSITE" id="PS01215">
    <property type="entry name" value="MRP"/>
    <property type="match status" value="1"/>
</dbReference>
<sequence length="362" mass="38689">MHMMAESVEQALLKVVDANTGIDLVSSKTVRQIKTDGNDVSVFIALPYPAKSQWKTLEKQIVDALQDIPGIGHISVSISTAIKAHKVQGTLKPMPNIRNIIAVASGKGGVGKSTVATNLALALSKEGANVGILDADLYGPSQPIMLGLTGRPESSDGQTVDPLGKYGIQLMSIGLMINPDEPVIWRAPVATQALIQLLEKTNWQNLDYLIIDMPPGTGDIQLTLSQRIPVTGAVIVTTPQDIALSDAQKGLVMFDKVNIPVLGIIENMSLHICSHCGHAETIFGEGGARKLSETYGVEILGELPLQLSIREQSDAGIPPVVADPDSDVSRIFMNMARRLGVRISQKARDMSSRLPGVVVENT</sequence>
<evidence type="ECO:0000256" key="5">
    <source>
        <dbReference type="ARBA" id="ARBA00022840"/>
    </source>
</evidence>
<dbReference type="Proteomes" id="UP001156215">
    <property type="component" value="Chromosome"/>
</dbReference>
<dbReference type="PANTHER" id="PTHR42961:SF2">
    <property type="entry name" value="IRON-SULFUR PROTEIN NUBPL"/>
    <property type="match status" value="1"/>
</dbReference>
<dbReference type="AlphaFoldDB" id="A0A9E9P375"/>
<dbReference type="Gene3D" id="3.40.50.300">
    <property type="entry name" value="P-loop containing nucleotide triphosphate hydrolases"/>
    <property type="match status" value="1"/>
</dbReference>
<comment type="subunit">
    <text evidence="9">Homodimer.</text>
</comment>
<dbReference type="InterPro" id="IPR027417">
    <property type="entry name" value="P-loop_NTPase"/>
</dbReference>
<dbReference type="GO" id="GO:0051539">
    <property type="term" value="F:4 iron, 4 sulfur cluster binding"/>
    <property type="evidence" value="ECO:0007669"/>
    <property type="project" value="TreeGrafter"/>
</dbReference>
<dbReference type="PANTHER" id="PTHR42961">
    <property type="entry name" value="IRON-SULFUR PROTEIN NUBPL"/>
    <property type="match status" value="1"/>
</dbReference>
<dbReference type="GO" id="GO:0016226">
    <property type="term" value="P:iron-sulfur cluster assembly"/>
    <property type="evidence" value="ECO:0007669"/>
    <property type="project" value="InterPro"/>
</dbReference>
<dbReference type="GO" id="GO:0005829">
    <property type="term" value="C:cytosol"/>
    <property type="evidence" value="ECO:0007669"/>
    <property type="project" value="TreeGrafter"/>
</dbReference>